<comment type="caution">
    <text evidence="6">The sequence shown here is derived from an EMBL/GenBank/DDBJ whole genome shotgun (WGS) entry which is preliminary data.</text>
</comment>
<dbReference type="InterPro" id="IPR036788">
    <property type="entry name" value="T_IF-3_C_sf"/>
</dbReference>
<sequence length="213" mass="24711">MSTMSSRWVAARPPAHRWLSRSEASPLCYINVRRYAAPMAGAGGKKPTVQRQRRDEEITSKYVNYVDNEGQLHERQLLDRVLSSFDRSLYFLVEVNASAKPPVCRLFDKKHLFEKQKASKKKPKQVEHITKEVTFGWNVSEHDMGHKLNKAVQFLDKGNRVKIEIKHKKGQQRLDKVSQEEVIAQVKDYLQDFKLTKGPEIKGNICVFQFENQ</sequence>
<evidence type="ECO:0000256" key="1">
    <source>
        <dbReference type="ARBA" id="ARBA00005439"/>
    </source>
</evidence>
<evidence type="ECO:0000313" key="6">
    <source>
        <dbReference type="EMBL" id="ORX57397.1"/>
    </source>
</evidence>
<feature type="domain" description="Translation initiation factor 3 C-terminal" evidence="4">
    <location>
        <begin position="130"/>
        <end position="205"/>
    </location>
</feature>
<name>A0A1X2GMF3_9FUNG</name>
<dbReference type="Gene3D" id="3.10.20.80">
    <property type="entry name" value="Translation initiation factor 3 (IF-3), N-terminal domain"/>
    <property type="match status" value="1"/>
</dbReference>
<evidence type="ECO:0000259" key="5">
    <source>
        <dbReference type="Pfam" id="PF05198"/>
    </source>
</evidence>
<dbReference type="PANTHER" id="PTHR10938:SF0">
    <property type="entry name" value="TRANSLATION INITIATION FACTOR IF-3, MITOCHONDRIAL"/>
    <property type="match status" value="1"/>
</dbReference>
<dbReference type="STRING" id="101127.A0A1X2GMF3"/>
<dbReference type="AlphaFoldDB" id="A0A1X2GMF3"/>
<dbReference type="Pfam" id="PF00707">
    <property type="entry name" value="IF3_C"/>
    <property type="match status" value="1"/>
</dbReference>
<evidence type="ECO:0008006" key="8">
    <source>
        <dbReference type="Google" id="ProtNLM"/>
    </source>
</evidence>
<gene>
    <name evidence="6" type="ORF">DM01DRAFT_1334023</name>
</gene>
<organism evidence="6 7">
    <name type="scientific">Hesseltinella vesiculosa</name>
    <dbReference type="NCBI Taxonomy" id="101127"/>
    <lineage>
        <taxon>Eukaryota</taxon>
        <taxon>Fungi</taxon>
        <taxon>Fungi incertae sedis</taxon>
        <taxon>Mucoromycota</taxon>
        <taxon>Mucoromycotina</taxon>
        <taxon>Mucoromycetes</taxon>
        <taxon>Mucorales</taxon>
        <taxon>Cunninghamellaceae</taxon>
        <taxon>Hesseltinella</taxon>
    </lineage>
</organism>
<dbReference type="Pfam" id="PF05198">
    <property type="entry name" value="IF3_N"/>
    <property type="match status" value="1"/>
</dbReference>
<evidence type="ECO:0000256" key="2">
    <source>
        <dbReference type="ARBA" id="ARBA00022540"/>
    </source>
</evidence>
<evidence type="ECO:0000313" key="7">
    <source>
        <dbReference type="Proteomes" id="UP000242146"/>
    </source>
</evidence>
<accession>A0A1X2GMF3</accession>
<dbReference type="InterPro" id="IPR019815">
    <property type="entry name" value="Translation_initiation_fac_3_C"/>
</dbReference>
<dbReference type="Proteomes" id="UP000242146">
    <property type="component" value="Unassembled WGS sequence"/>
</dbReference>
<dbReference type="GO" id="GO:0043022">
    <property type="term" value="F:ribosome binding"/>
    <property type="evidence" value="ECO:0007669"/>
    <property type="project" value="TreeGrafter"/>
</dbReference>
<dbReference type="GO" id="GO:0005739">
    <property type="term" value="C:mitochondrion"/>
    <property type="evidence" value="ECO:0007669"/>
    <property type="project" value="TreeGrafter"/>
</dbReference>
<dbReference type="SUPFAM" id="SSF54364">
    <property type="entry name" value="Translation initiation factor IF3, N-terminal domain"/>
    <property type="match status" value="1"/>
</dbReference>
<comment type="similarity">
    <text evidence="1">Belongs to the IF-3 family.</text>
</comment>
<dbReference type="EMBL" id="MCGT01000008">
    <property type="protein sequence ID" value="ORX57397.1"/>
    <property type="molecule type" value="Genomic_DNA"/>
</dbReference>
<evidence type="ECO:0000256" key="3">
    <source>
        <dbReference type="ARBA" id="ARBA00022917"/>
    </source>
</evidence>
<dbReference type="Gene3D" id="3.30.110.10">
    <property type="entry name" value="Translation initiation factor 3 (IF-3), C-terminal domain"/>
    <property type="match status" value="1"/>
</dbReference>
<dbReference type="PANTHER" id="PTHR10938">
    <property type="entry name" value="TRANSLATION INITIATION FACTOR IF-3"/>
    <property type="match status" value="1"/>
</dbReference>
<keyword evidence="2" id="KW-0396">Initiation factor</keyword>
<dbReference type="GO" id="GO:0070124">
    <property type="term" value="P:mitochondrial translational initiation"/>
    <property type="evidence" value="ECO:0007669"/>
    <property type="project" value="TreeGrafter"/>
</dbReference>
<keyword evidence="3" id="KW-0648">Protein biosynthesis</keyword>
<feature type="domain" description="Translation initiation factor 3 N-terminal" evidence="5">
    <location>
        <begin position="55"/>
        <end position="121"/>
    </location>
</feature>
<dbReference type="SUPFAM" id="SSF55200">
    <property type="entry name" value="Translation initiation factor IF3, C-terminal domain"/>
    <property type="match status" value="1"/>
</dbReference>
<evidence type="ECO:0000259" key="4">
    <source>
        <dbReference type="Pfam" id="PF00707"/>
    </source>
</evidence>
<proteinExistence type="inferred from homology"/>
<dbReference type="GO" id="GO:0032790">
    <property type="term" value="P:ribosome disassembly"/>
    <property type="evidence" value="ECO:0007669"/>
    <property type="project" value="TreeGrafter"/>
</dbReference>
<dbReference type="GO" id="GO:0003743">
    <property type="term" value="F:translation initiation factor activity"/>
    <property type="evidence" value="ECO:0007669"/>
    <property type="project" value="UniProtKB-KW"/>
</dbReference>
<reference evidence="6 7" key="1">
    <citation type="submission" date="2016-07" db="EMBL/GenBank/DDBJ databases">
        <title>Pervasive Adenine N6-methylation of Active Genes in Fungi.</title>
        <authorList>
            <consortium name="DOE Joint Genome Institute"/>
            <person name="Mondo S.J."/>
            <person name="Dannebaum R.O."/>
            <person name="Kuo R.C."/>
            <person name="Labutti K."/>
            <person name="Haridas S."/>
            <person name="Kuo A."/>
            <person name="Salamov A."/>
            <person name="Ahrendt S.R."/>
            <person name="Lipzen A."/>
            <person name="Sullivan W."/>
            <person name="Andreopoulos W.B."/>
            <person name="Clum A."/>
            <person name="Lindquist E."/>
            <person name="Daum C."/>
            <person name="Ramamoorthy G.K."/>
            <person name="Gryganskyi A."/>
            <person name="Culley D."/>
            <person name="Magnuson J.K."/>
            <person name="James T.Y."/>
            <person name="O'Malley M.A."/>
            <person name="Stajich J.E."/>
            <person name="Spatafora J.W."/>
            <person name="Visel A."/>
            <person name="Grigoriev I.V."/>
        </authorList>
    </citation>
    <scope>NUCLEOTIDE SEQUENCE [LARGE SCALE GENOMIC DNA]</scope>
    <source>
        <strain evidence="6 7">NRRL 3301</strain>
    </source>
</reference>
<dbReference type="InterPro" id="IPR001288">
    <property type="entry name" value="Translation_initiation_fac_3"/>
</dbReference>
<keyword evidence="7" id="KW-1185">Reference proteome</keyword>
<dbReference type="OrthoDB" id="21573at2759"/>
<dbReference type="InterPro" id="IPR019814">
    <property type="entry name" value="Translation_initiation_fac_3_N"/>
</dbReference>
<dbReference type="InterPro" id="IPR036787">
    <property type="entry name" value="T_IF-3_N_sf"/>
</dbReference>
<dbReference type="NCBIfam" id="TIGR00168">
    <property type="entry name" value="infC"/>
    <property type="match status" value="1"/>
</dbReference>
<protein>
    <recommendedName>
        <fullName evidence="8">Translation initiation factor 3 N-terminal domain-containing protein</fullName>
    </recommendedName>
</protein>